<evidence type="ECO:0000256" key="1">
    <source>
        <dbReference type="SAM" id="MobiDB-lite"/>
    </source>
</evidence>
<gene>
    <name evidence="2" type="ORF">MRATA1EN1_LOCUS19455</name>
</gene>
<evidence type="ECO:0000313" key="3">
    <source>
        <dbReference type="Proteomes" id="UP001176941"/>
    </source>
</evidence>
<feature type="compositionally biased region" description="Polar residues" evidence="1">
    <location>
        <begin position="101"/>
        <end position="110"/>
    </location>
</feature>
<dbReference type="Proteomes" id="UP001176941">
    <property type="component" value="Chromosome 3"/>
</dbReference>
<organism evidence="2 3">
    <name type="scientific">Rangifer tarandus platyrhynchus</name>
    <name type="common">Svalbard reindeer</name>
    <dbReference type="NCBI Taxonomy" id="3082113"/>
    <lineage>
        <taxon>Eukaryota</taxon>
        <taxon>Metazoa</taxon>
        <taxon>Chordata</taxon>
        <taxon>Craniata</taxon>
        <taxon>Vertebrata</taxon>
        <taxon>Euteleostomi</taxon>
        <taxon>Mammalia</taxon>
        <taxon>Eutheria</taxon>
        <taxon>Laurasiatheria</taxon>
        <taxon>Artiodactyla</taxon>
        <taxon>Ruminantia</taxon>
        <taxon>Pecora</taxon>
        <taxon>Cervidae</taxon>
        <taxon>Odocoileinae</taxon>
        <taxon>Rangifer</taxon>
    </lineage>
</organism>
<proteinExistence type="predicted"/>
<feature type="region of interest" description="Disordered" evidence="1">
    <location>
        <begin position="74"/>
        <end position="110"/>
    </location>
</feature>
<feature type="region of interest" description="Disordered" evidence="1">
    <location>
        <begin position="20"/>
        <end position="56"/>
    </location>
</feature>
<name>A0ABN8ZD05_RANTA</name>
<reference evidence="2" key="1">
    <citation type="submission" date="2023-04" db="EMBL/GenBank/DDBJ databases">
        <authorList>
            <consortium name="ELIXIR-Norway"/>
        </authorList>
    </citation>
    <scope>NUCLEOTIDE SEQUENCE [LARGE SCALE GENOMIC DNA]</scope>
</reference>
<protein>
    <submittedName>
        <fullName evidence="2">Uncharacterized protein</fullName>
    </submittedName>
</protein>
<sequence>MSDAGWIYGAAHVRLAFLRGPRLGTKTSPGPGTARLGLNKSPLITGRPRPGPRPAEEQSVLLPVSEGLAGAPVLCPGGRPRPASPWLDGLLEGGSPRGGTEASSQDNTGQWRLAVKIKHHGC</sequence>
<keyword evidence="3" id="KW-1185">Reference proteome</keyword>
<dbReference type="EMBL" id="OX459939">
    <property type="protein sequence ID" value="CAI9170493.1"/>
    <property type="molecule type" value="Genomic_DNA"/>
</dbReference>
<accession>A0ABN8ZD05</accession>
<evidence type="ECO:0000313" key="2">
    <source>
        <dbReference type="EMBL" id="CAI9170493.1"/>
    </source>
</evidence>